<comment type="caution">
    <text evidence="2">The sequence shown here is derived from an EMBL/GenBank/DDBJ whole genome shotgun (WGS) entry which is preliminary data.</text>
</comment>
<feature type="region of interest" description="Disordered" evidence="1">
    <location>
        <begin position="89"/>
        <end position="109"/>
    </location>
</feature>
<protein>
    <submittedName>
        <fullName evidence="2">Uncharacterized protein</fullName>
    </submittedName>
</protein>
<accession>A0AAW2ZC40</accession>
<dbReference type="AlphaFoldDB" id="A0AAW2ZC40"/>
<dbReference type="EMBL" id="JAOPGA020001235">
    <property type="protein sequence ID" value="KAL0486465.1"/>
    <property type="molecule type" value="Genomic_DNA"/>
</dbReference>
<evidence type="ECO:0000313" key="3">
    <source>
        <dbReference type="Proteomes" id="UP001431209"/>
    </source>
</evidence>
<gene>
    <name evidence="2" type="ORF">AKO1_012005</name>
</gene>
<feature type="non-terminal residue" evidence="2">
    <location>
        <position position="329"/>
    </location>
</feature>
<evidence type="ECO:0000256" key="1">
    <source>
        <dbReference type="SAM" id="MobiDB-lite"/>
    </source>
</evidence>
<proteinExistence type="predicted"/>
<reference evidence="2 3" key="1">
    <citation type="submission" date="2024-03" db="EMBL/GenBank/DDBJ databases">
        <title>The Acrasis kona genome and developmental transcriptomes reveal deep origins of eukaryotic multicellular pathways.</title>
        <authorList>
            <person name="Sheikh S."/>
            <person name="Fu C.-J."/>
            <person name="Brown M.W."/>
            <person name="Baldauf S.L."/>
        </authorList>
    </citation>
    <scope>NUCLEOTIDE SEQUENCE [LARGE SCALE GENOMIC DNA]</scope>
    <source>
        <strain evidence="2 3">ATCC MYA-3509</strain>
    </source>
</reference>
<evidence type="ECO:0000313" key="2">
    <source>
        <dbReference type="EMBL" id="KAL0486465.1"/>
    </source>
</evidence>
<dbReference type="Proteomes" id="UP001431209">
    <property type="component" value="Unassembled WGS sequence"/>
</dbReference>
<keyword evidence="3" id="KW-1185">Reference proteome</keyword>
<sequence>MSLALMEERNHCKNQLQISKIKDGKPNVESKTSSLKPIYEYDGSPNNESNVTVFTYGTLATTDLQDKNEVDNTVLLSTVINVTSTQTQTNFKNDDHDSSPTIDSRWLSSPISPPTISEIDENMIIDQFVNEVQQSSPAKLLYGQDSPINLVRSSFEDSPTNLNNSHDDTLINYTQATTEQVEMQPTLQVEEDSIIPEQTPPPKHVPTKQSPTIINDDAMFETNVLHHDQLSPTNQATPPKEKCFEEINTREIHHTTSSPGHFATPDTSTTINTEIGSETNLSREEPSPPHFSEQNVYVEEVTQNDPPTLQQASIKYQSVLSQLVQLHVQ</sequence>
<name>A0AAW2ZC40_9EUKA</name>
<organism evidence="2 3">
    <name type="scientific">Acrasis kona</name>
    <dbReference type="NCBI Taxonomy" id="1008807"/>
    <lineage>
        <taxon>Eukaryota</taxon>
        <taxon>Discoba</taxon>
        <taxon>Heterolobosea</taxon>
        <taxon>Tetramitia</taxon>
        <taxon>Eutetramitia</taxon>
        <taxon>Acrasidae</taxon>
        <taxon>Acrasis</taxon>
    </lineage>
</organism>